<evidence type="ECO:0000259" key="7">
    <source>
        <dbReference type="Pfam" id="PF00676"/>
    </source>
</evidence>
<dbReference type="GO" id="GO:0006086">
    <property type="term" value="P:pyruvate decarboxylation to acetyl-CoA"/>
    <property type="evidence" value="ECO:0007669"/>
    <property type="project" value="TreeGrafter"/>
</dbReference>
<protein>
    <recommendedName>
        <fullName evidence="2">pyruvate dehydrogenase (acetyl-transferring)</fullName>
        <ecNumber evidence="2">1.2.4.1</ecNumber>
    </recommendedName>
</protein>
<feature type="domain" description="Dehydrogenase E1 component" evidence="7">
    <location>
        <begin position="110"/>
        <end position="402"/>
    </location>
</feature>
<dbReference type="InterPro" id="IPR029061">
    <property type="entry name" value="THDP-binding"/>
</dbReference>
<feature type="region of interest" description="Disordered" evidence="6">
    <location>
        <begin position="33"/>
        <end position="52"/>
    </location>
</feature>
<feature type="compositionally biased region" description="Basic and acidic residues" evidence="6">
    <location>
        <begin position="41"/>
        <end position="52"/>
    </location>
</feature>
<evidence type="ECO:0000256" key="5">
    <source>
        <dbReference type="ARBA" id="ARBA00023052"/>
    </source>
</evidence>
<dbReference type="GO" id="GO:0004739">
    <property type="term" value="F:pyruvate dehydrogenase (acetyl-transferring) activity"/>
    <property type="evidence" value="ECO:0007669"/>
    <property type="project" value="UniProtKB-EC"/>
</dbReference>
<keyword evidence="9" id="KW-1185">Reference proteome</keyword>
<evidence type="ECO:0000256" key="6">
    <source>
        <dbReference type="SAM" id="MobiDB-lite"/>
    </source>
</evidence>
<name>A0A9Q0RHW2_BLOTA</name>
<keyword evidence="5" id="KW-0786">Thiamine pyrophosphate</keyword>
<keyword evidence="3" id="KW-0809">Transit peptide</keyword>
<dbReference type="EC" id="1.2.4.1" evidence="2"/>
<proteinExistence type="predicted"/>
<accession>A0A9Q0RHW2</accession>
<dbReference type="Pfam" id="PF00676">
    <property type="entry name" value="E1_dh"/>
    <property type="match status" value="1"/>
</dbReference>
<dbReference type="Proteomes" id="UP001142055">
    <property type="component" value="Chromosome 3"/>
</dbReference>
<dbReference type="PANTHER" id="PTHR11516:SF60">
    <property type="entry name" value="PYRUVATE DEHYDROGENASE E1 COMPONENT SUBUNIT ALPHA"/>
    <property type="match status" value="1"/>
</dbReference>
<evidence type="ECO:0000313" key="8">
    <source>
        <dbReference type="EMBL" id="KAJ6216143.1"/>
    </source>
</evidence>
<dbReference type="EMBL" id="JAPWDV010000003">
    <property type="protein sequence ID" value="KAJ6216143.1"/>
    <property type="molecule type" value="Genomic_DNA"/>
</dbReference>
<sequence>MSFVRLVNNSRYISYLLPKTFALRTISIASRSLSSNSDSRQPPKDENESEKHDLCKSIMDTLHNVESKFVQPSSESFVFQVKPYRLHRLTEGPSCEIVCTRDEALDLYHRMLRIRQMESMVNTLYTKRFVRGFCHLCIGQEAICVGVEKAITKKDRLITSYRGHGYLWNVVKRWLTFYLNLADEKWVALEEKVVRCICIVRYNFYGGNGIVGAQFPLGAGLAFAQKYLNTDEISIAVCGDGATNQGQIYETYNMAKLWKLPIIFLVENNGYAMTTSMERSTCGHDLYTKGDVIPGIWLDGMDVLAVRSAFEFLAKKCRNGEGPFIVEASTYRYKGHSVSDPGVGYRTREEINEVRRKSDPIDMMKKRILDAKFATEKQLKRIISDVKAEVNDALKEAMNDTELTEDHLFNDVFVSCLQPHIRGITPFTKHTHSNTGKIQNL</sequence>
<comment type="caution">
    <text evidence="8">The sequence shown here is derived from an EMBL/GenBank/DDBJ whole genome shotgun (WGS) entry which is preliminary data.</text>
</comment>
<dbReference type="FunFam" id="3.40.50.970:FF:000013">
    <property type="entry name" value="Pyruvate dehydrogenase E1 component subunit alpha"/>
    <property type="match status" value="1"/>
</dbReference>
<evidence type="ECO:0000256" key="2">
    <source>
        <dbReference type="ARBA" id="ARBA00012281"/>
    </source>
</evidence>
<dbReference type="InterPro" id="IPR050642">
    <property type="entry name" value="PDH_E1_Alpha_Subunit"/>
</dbReference>
<comment type="cofactor">
    <cofactor evidence="1">
        <name>thiamine diphosphate</name>
        <dbReference type="ChEBI" id="CHEBI:58937"/>
    </cofactor>
</comment>
<dbReference type="OMA" id="LGYEMPC"/>
<gene>
    <name evidence="8" type="ORF">RDWZM_007300</name>
</gene>
<dbReference type="PANTHER" id="PTHR11516">
    <property type="entry name" value="PYRUVATE DEHYDROGENASE E1 COMPONENT, ALPHA SUBUNIT BACTERIAL AND ORGANELLAR"/>
    <property type="match status" value="1"/>
</dbReference>
<evidence type="ECO:0000313" key="9">
    <source>
        <dbReference type="Proteomes" id="UP001142055"/>
    </source>
</evidence>
<reference evidence="8" key="1">
    <citation type="submission" date="2022-12" db="EMBL/GenBank/DDBJ databases">
        <title>Genome assemblies of Blomia tropicalis.</title>
        <authorList>
            <person name="Cui Y."/>
        </authorList>
    </citation>
    <scope>NUCLEOTIDE SEQUENCE</scope>
    <source>
        <tissue evidence="8">Adult mites</tissue>
    </source>
</reference>
<evidence type="ECO:0000256" key="1">
    <source>
        <dbReference type="ARBA" id="ARBA00001964"/>
    </source>
</evidence>
<evidence type="ECO:0000256" key="3">
    <source>
        <dbReference type="ARBA" id="ARBA00022946"/>
    </source>
</evidence>
<evidence type="ECO:0000256" key="4">
    <source>
        <dbReference type="ARBA" id="ARBA00023002"/>
    </source>
</evidence>
<dbReference type="SUPFAM" id="SSF52518">
    <property type="entry name" value="Thiamin diphosphate-binding fold (THDP-binding)"/>
    <property type="match status" value="1"/>
</dbReference>
<dbReference type="Gene3D" id="3.40.50.970">
    <property type="match status" value="1"/>
</dbReference>
<keyword evidence="4" id="KW-0560">Oxidoreductase</keyword>
<organism evidence="8 9">
    <name type="scientific">Blomia tropicalis</name>
    <name type="common">Mite</name>
    <dbReference type="NCBI Taxonomy" id="40697"/>
    <lineage>
        <taxon>Eukaryota</taxon>
        <taxon>Metazoa</taxon>
        <taxon>Ecdysozoa</taxon>
        <taxon>Arthropoda</taxon>
        <taxon>Chelicerata</taxon>
        <taxon>Arachnida</taxon>
        <taxon>Acari</taxon>
        <taxon>Acariformes</taxon>
        <taxon>Sarcoptiformes</taxon>
        <taxon>Astigmata</taxon>
        <taxon>Glycyphagoidea</taxon>
        <taxon>Echimyopodidae</taxon>
        <taxon>Blomia</taxon>
    </lineage>
</organism>
<dbReference type="CDD" id="cd02000">
    <property type="entry name" value="TPP_E1_PDC_ADC_BCADC"/>
    <property type="match status" value="1"/>
</dbReference>
<dbReference type="AlphaFoldDB" id="A0A9Q0RHW2"/>
<dbReference type="InterPro" id="IPR001017">
    <property type="entry name" value="DH_E1"/>
</dbReference>